<reference evidence="1 2" key="1">
    <citation type="journal article" date="2012" name="Genome Biol.">
        <title>Sequencing three crocodilian genomes to illuminate the evolution of archosaurs and amniotes.</title>
        <authorList>
            <person name="St John J.A."/>
            <person name="Braun E.L."/>
            <person name="Isberg S.R."/>
            <person name="Miles L.G."/>
            <person name="Chong A.Y."/>
            <person name="Gongora J."/>
            <person name="Dalzell P."/>
            <person name="Moran C."/>
            <person name="Bed'hom B."/>
            <person name="Abzhanov A."/>
            <person name="Burgess S.C."/>
            <person name="Cooksey A.M."/>
            <person name="Castoe T.A."/>
            <person name="Crawford N.G."/>
            <person name="Densmore L.D."/>
            <person name="Drew J.C."/>
            <person name="Edwards S.V."/>
            <person name="Faircloth B.C."/>
            <person name="Fujita M.K."/>
            <person name="Greenwold M.J."/>
            <person name="Hoffmann F.G."/>
            <person name="Howard J.M."/>
            <person name="Iguchi T."/>
            <person name="Janes D.E."/>
            <person name="Khan S.Y."/>
            <person name="Kohno S."/>
            <person name="de Koning A.J."/>
            <person name="Lance S.L."/>
            <person name="McCarthy F.M."/>
            <person name="McCormack J.E."/>
            <person name="Merchant M.E."/>
            <person name="Peterson D.G."/>
            <person name="Pollock D.D."/>
            <person name="Pourmand N."/>
            <person name="Raney B.J."/>
            <person name="Roessler K.A."/>
            <person name="Sanford J.R."/>
            <person name="Sawyer R.H."/>
            <person name="Schmidt C.J."/>
            <person name="Triplett E.W."/>
            <person name="Tuberville T.D."/>
            <person name="Venegas-Anaya M."/>
            <person name="Howard J.T."/>
            <person name="Jarvis E.D."/>
            <person name="Guillette L.J.Jr."/>
            <person name="Glenn T.C."/>
            <person name="Green R.E."/>
            <person name="Ray D.A."/>
        </authorList>
    </citation>
    <scope>NUCLEOTIDE SEQUENCE [LARGE SCALE GENOMIC DNA]</scope>
    <source>
        <strain evidence="1">KSC_2009_1</strain>
    </source>
</reference>
<accession>A0A151NF21</accession>
<comment type="caution">
    <text evidence="1">The sequence shown here is derived from an EMBL/GenBank/DDBJ whole genome shotgun (WGS) entry which is preliminary data.</text>
</comment>
<name>A0A151NF21_ALLMI</name>
<dbReference type="AlphaFoldDB" id="A0A151NF21"/>
<keyword evidence="2" id="KW-1185">Reference proteome</keyword>
<proteinExistence type="predicted"/>
<dbReference type="Proteomes" id="UP000050525">
    <property type="component" value="Unassembled WGS sequence"/>
</dbReference>
<evidence type="ECO:0000313" key="1">
    <source>
        <dbReference type="EMBL" id="KYO35391.1"/>
    </source>
</evidence>
<protein>
    <submittedName>
        <fullName evidence="1">Uncharacterized protein</fullName>
    </submittedName>
</protein>
<organism evidence="1 2">
    <name type="scientific">Alligator mississippiensis</name>
    <name type="common">American alligator</name>
    <dbReference type="NCBI Taxonomy" id="8496"/>
    <lineage>
        <taxon>Eukaryota</taxon>
        <taxon>Metazoa</taxon>
        <taxon>Chordata</taxon>
        <taxon>Craniata</taxon>
        <taxon>Vertebrata</taxon>
        <taxon>Euteleostomi</taxon>
        <taxon>Archelosauria</taxon>
        <taxon>Archosauria</taxon>
        <taxon>Crocodylia</taxon>
        <taxon>Alligatoridae</taxon>
        <taxon>Alligatorinae</taxon>
        <taxon>Alligator</taxon>
    </lineage>
</organism>
<sequence length="86" mass="9430">MRGGLGLEILLRACSTEKQSVLTESGPAPVKKYVYYFSTKLQIVSVMRKLASKVTEACSNKINYLENQLNKLFGSTPCQIGLTSPS</sequence>
<dbReference type="EMBL" id="AKHW03003201">
    <property type="protein sequence ID" value="KYO35391.1"/>
    <property type="molecule type" value="Genomic_DNA"/>
</dbReference>
<gene>
    <name evidence="1" type="ORF">Y1Q_0007977</name>
</gene>
<evidence type="ECO:0000313" key="2">
    <source>
        <dbReference type="Proteomes" id="UP000050525"/>
    </source>
</evidence>